<gene>
    <name evidence="3" type="ORF">LOC71_08485</name>
</gene>
<dbReference type="PROSITE" id="PS50975">
    <property type="entry name" value="ATP_GRASP"/>
    <property type="match status" value="1"/>
</dbReference>
<comment type="caution">
    <text evidence="3">The sequence shown here is derived from an EMBL/GenBank/DDBJ whole genome shotgun (WGS) entry which is preliminary data.</text>
</comment>
<reference evidence="3" key="1">
    <citation type="submission" date="2021-11" db="EMBL/GenBank/DDBJ databases">
        <title>Genome sequence.</title>
        <authorList>
            <person name="Sun Q."/>
        </authorList>
    </citation>
    <scope>NUCLEOTIDE SEQUENCE</scope>
    <source>
        <strain evidence="3">JC740</strain>
    </source>
</reference>
<dbReference type="EMBL" id="JAJKFW010000020">
    <property type="protein sequence ID" value="MCC9642309.1"/>
    <property type="molecule type" value="Genomic_DNA"/>
</dbReference>
<sequence>MNVPMAMGGSGKLETVTNPRDAENLPGILLVGASVRWSAESLRRGLPNSRILGLDWFGDSDTRAACDRVWLLQTPGGGNASIAQQCRGIASVSDAQIVTVGGIQDPTLLAGHAHGSNLIEDGSPNERLTRLHAAVHSTAKEIAHNPIQDPNRDRENLVKVPRTIWCEAGVCQPLGTEDSARPTAQLLSELSRPSAGDAGWLWKAPNSTAGLGVRSFKPSASTFGDEARSGWIQQRIFGRPLGLVALANGEATRILGITRSLTRRLSNASGHQTPFVYSGSYGPLHPFARPMIESHCDIPWRHLHALCERVQQTFDIRGLFNLDFIRDQDGGWWLLELNQRPSASCEVIERAAIDNGQLPPGSSLMRMHVDALTRSHRSVPSNNDGLSNNDGFLASWTEPASQCDPAHSTWIKRIVFANRDCRLSSERIREELRSADLDVVLADVPVGIANVRAGDPMLTLLVPIRADNEAKQDRQKKMAATRMRRAIEIIRSSSLA</sequence>
<proteinExistence type="predicted"/>
<keyword evidence="4" id="KW-1185">Reference proteome</keyword>
<dbReference type="Gene3D" id="3.30.470.20">
    <property type="entry name" value="ATP-grasp fold, B domain"/>
    <property type="match status" value="1"/>
</dbReference>
<organism evidence="3 4">
    <name type="scientific">Rhodopirellula halodulae</name>
    <dbReference type="NCBI Taxonomy" id="2894198"/>
    <lineage>
        <taxon>Bacteria</taxon>
        <taxon>Pseudomonadati</taxon>
        <taxon>Planctomycetota</taxon>
        <taxon>Planctomycetia</taxon>
        <taxon>Pirellulales</taxon>
        <taxon>Pirellulaceae</taxon>
        <taxon>Rhodopirellula</taxon>
    </lineage>
</organism>
<feature type="domain" description="ATP-grasp" evidence="2">
    <location>
        <begin position="309"/>
        <end position="373"/>
    </location>
</feature>
<dbReference type="Proteomes" id="UP001430306">
    <property type="component" value="Unassembled WGS sequence"/>
</dbReference>
<dbReference type="SUPFAM" id="SSF56059">
    <property type="entry name" value="Glutathione synthetase ATP-binding domain-like"/>
    <property type="match status" value="1"/>
</dbReference>
<evidence type="ECO:0000259" key="2">
    <source>
        <dbReference type="PROSITE" id="PS50975"/>
    </source>
</evidence>
<evidence type="ECO:0000313" key="3">
    <source>
        <dbReference type="EMBL" id="MCC9642309.1"/>
    </source>
</evidence>
<evidence type="ECO:0000256" key="1">
    <source>
        <dbReference type="PROSITE-ProRule" id="PRU00409"/>
    </source>
</evidence>
<keyword evidence="1" id="KW-0067">ATP-binding</keyword>
<keyword evidence="1" id="KW-0547">Nucleotide-binding</keyword>
<evidence type="ECO:0000313" key="4">
    <source>
        <dbReference type="Proteomes" id="UP001430306"/>
    </source>
</evidence>
<protein>
    <recommendedName>
        <fullName evidence="2">ATP-grasp domain-containing protein</fullName>
    </recommendedName>
</protein>
<dbReference type="RefSeq" id="WP_230273105.1">
    <property type="nucleotide sequence ID" value="NZ_JAJKFW010000020.1"/>
</dbReference>
<name>A0ABS8NFV1_9BACT</name>
<accession>A0ABS8NFV1</accession>
<dbReference type="InterPro" id="IPR011761">
    <property type="entry name" value="ATP-grasp"/>
</dbReference>